<evidence type="ECO:0000256" key="4">
    <source>
        <dbReference type="PROSITE-ProRule" id="PRU00335"/>
    </source>
</evidence>
<evidence type="ECO:0000256" key="1">
    <source>
        <dbReference type="ARBA" id="ARBA00023015"/>
    </source>
</evidence>
<dbReference type="PANTHER" id="PTHR30055">
    <property type="entry name" value="HTH-TYPE TRANSCRIPTIONAL REGULATOR RUTR"/>
    <property type="match status" value="1"/>
</dbReference>
<keyword evidence="3" id="KW-0804">Transcription</keyword>
<keyword evidence="2 4" id="KW-0238">DNA-binding</keyword>
<dbReference type="SUPFAM" id="SSF46689">
    <property type="entry name" value="Homeodomain-like"/>
    <property type="match status" value="1"/>
</dbReference>
<feature type="DNA-binding region" description="H-T-H motif" evidence="4">
    <location>
        <begin position="29"/>
        <end position="48"/>
    </location>
</feature>
<dbReference type="Pfam" id="PF00440">
    <property type="entry name" value="TetR_N"/>
    <property type="match status" value="1"/>
</dbReference>
<dbReference type="InterPro" id="IPR050109">
    <property type="entry name" value="HTH-type_TetR-like_transc_reg"/>
</dbReference>
<proteinExistence type="predicted"/>
<dbReference type="PANTHER" id="PTHR30055:SF151">
    <property type="entry name" value="TRANSCRIPTIONAL REGULATORY PROTEIN"/>
    <property type="match status" value="1"/>
</dbReference>
<gene>
    <name evidence="6" type="ORF">GCM10022254_54300</name>
</gene>
<protein>
    <submittedName>
        <fullName evidence="6">TetR/AcrR family transcriptional regulator</fullName>
    </submittedName>
</protein>
<reference evidence="7" key="1">
    <citation type="journal article" date="2019" name="Int. J. Syst. Evol. Microbiol.">
        <title>The Global Catalogue of Microorganisms (GCM) 10K type strain sequencing project: providing services to taxonomists for standard genome sequencing and annotation.</title>
        <authorList>
            <consortium name="The Broad Institute Genomics Platform"/>
            <consortium name="The Broad Institute Genome Sequencing Center for Infectious Disease"/>
            <person name="Wu L."/>
            <person name="Ma J."/>
        </authorList>
    </citation>
    <scope>NUCLEOTIDE SEQUENCE [LARGE SCALE GENOMIC DNA]</scope>
    <source>
        <strain evidence="7">JCM 17440</strain>
    </source>
</reference>
<dbReference type="Pfam" id="PF02909">
    <property type="entry name" value="TetR_C_1"/>
    <property type="match status" value="1"/>
</dbReference>
<dbReference type="InterPro" id="IPR036271">
    <property type="entry name" value="Tet_transcr_reg_TetR-rel_C_sf"/>
</dbReference>
<evidence type="ECO:0000256" key="3">
    <source>
        <dbReference type="ARBA" id="ARBA00023163"/>
    </source>
</evidence>
<comment type="caution">
    <text evidence="6">The sequence shown here is derived from an EMBL/GenBank/DDBJ whole genome shotgun (WGS) entry which is preliminary data.</text>
</comment>
<dbReference type="Proteomes" id="UP001501710">
    <property type="component" value="Unassembled WGS sequence"/>
</dbReference>
<evidence type="ECO:0000256" key="2">
    <source>
        <dbReference type="ARBA" id="ARBA00023125"/>
    </source>
</evidence>
<evidence type="ECO:0000313" key="7">
    <source>
        <dbReference type="Proteomes" id="UP001501710"/>
    </source>
</evidence>
<keyword evidence="7" id="KW-1185">Reference proteome</keyword>
<dbReference type="EMBL" id="BAABAS010000020">
    <property type="protein sequence ID" value="GAA4238422.1"/>
    <property type="molecule type" value="Genomic_DNA"/>
</dbReference>
<dbReference type="InterPro" id="IPR001647">
    <property type="entry name" value="HTH_TetR"/>
</dbReference>
<keyword evidence="1" id="KW-0805">Transcription regulation</keyword>
<dbReference type="Gene3D" id="1.10.357.10">
    <property type="entry name" value="Tetracycline Repressor, domain 2"/>
    <property type="match status" value="1"/>
</dbReference>
<evidence type="ECO:0000313" key="6">
    <source>
        <dbReference type="EMBL" id="GAA4238422.1"/>
    </source>
</evidence>
<dbReference type="PROSITE" id="PS50977">
    <property type="entry name" value="HTH_TETR_2"/>
    <property type="match status" value="1"/>
</dbReference>
<organism evidence="6 7">
    <name type="scientific">Actinomadura meridiana</name>
    <dbReference type="NCBI Taxonomy" id="559626"/>
    <lineage>
        <taxon>Bacteria</taxon>
        <taxon>Bacillati</taxon>
        <taxon>Actinomycetota</taxon>
        <taxon>Actinomycetes</taxon>
        <taxon>Streptosporangiales</taxon>
        <taxon>Thermomonosporaceae</taxon>
        <taxon>Actinomadura</taxon>
    </lineage>
</organism>
<dbReference type="SUPFAM" id="SSF48498">
    <property type="entry name" value="Tetracyclin repressor-like, C-terminal domain"/>
    <property type="match status" value="1"/>
</dbReference>
<sequence>MAGRRRWTTEEILDTAVEMLRTGDVQTFSMRQLAIALGTDSSSLYRHFRTKTELMRALADRVVIAAMADYRPEGDWKQRIVTSCLRIWDAFAEHPQLATIWGRYASSGLGSRLAMEEALQALQASGLPDEEIPAHYHRLAVLLLGLVSAGTAFNALRPEEFEQGLESFRVAVLGADPDRFPALSHFARDLRPVGADRRAAFEEILTTHLNHLQSTLPQTPTG</sequence>
<evidence type="ECO:0000259" key="5">
    <source>
        <dbReference type="PROSITE" id="PS50977"/>
    </source>
</evidence>
<feature type="domain" description="HTH tetR-type" evidence="5">
    <location>
        <begin position="6"/>
        <end position="66"/>
    </location>
</feature>
<dbReference type="InterPro" id="IPR004111">
    <property type="entry name" value="Repressor_TetR_C"/>
</dbReference>
<accession>A0ABP8CEU3</accession>
<dbReference type="Gene3D" id="1.10.10.60">
    <property type="entry name" value="Homeodomain-like"/>
    <property type="match status" value="1"/>
</dbReference>
<dbReference type="RefSeq" id="WP_344901886.1">
    <property type="nucleotide sequence ID" value="NZ_BAABAS010000020.1"/>
</dbReference>
<dbReference type="InterPro" id="IPR009057">
    <property type="entry name" value="Homeodomain-like_sf"/>
</dbReference>
<name>A0ABP8CEU3_9ACTN</name>